<name>A0A8C3TW07_CATUS</name>
<dbReference type="Proteomes" id="UP000694563">
    <property type="component" value="Chromosome 9"/>
</dbReference>
<dbReference type="Ensembl" id="ENSCUST00005004403.1">
    <property type="protein sequence ID" value="ENSCUSP00005004215.1"/>
    <property type="gene ID" value="ENSCUSG00005002754.1"/>
</dbReference>
<organism evidence="1 2">
    <name type="scientific">Catharus ustulatus</name>
    <name type="common">Russet-backed thrush</name>
    <name type="synonym">Hylocichla ustulatus</name>
    <dbReference type="NCBI Taxonomy" id="91951"/>
    <lineage>
        <taxon>Eukaryota</taxon>
        <taxon>Metazoa</taxon>
        <taxon>Chordata</taxon>
        <taxon>Craniata</taxon>
        <taxon>Vertebrata</taxon>
        <taxon>Euteleostomi</taxon>
        <taxon>Archelosauria</taxon>
        <taxon>Archosauria</taxon>
        <taxon>Dinosauria</taxon>
        <taxon>Saurischia</taxon>
        <taxon>Theropoda</taxon>
        <taxon>Coelurosauria</taxon>
        <taxon>Aves</taxon>
        <taxon>Neognathae</taxon>
        <taxon>Neoaves</taxon>
        <taxon>Telluraves</taxon>
        <taxon>Australaves</taxon>
        <taxon>Passeriformes</taxon>
        <taxon>Turdidae</taxon>
        <taxon>Catharus</taxon>
    </lineage>
</organism>
<evidence type="ECO:0000313" key="1">
    <source>
        <dbReference type="Ensembl" id="ENSCUSP00005004215.1"/>
    </source>
</evidence>
<protein>
    <submittedName>
        <fullName evidence="1">Uncharacterized protein</fullName>
    </submittedName>
</protein>
<reference evidence="1" key="3">
    <citation type="submission" date="2025-09" db="UniProtKB">
        <authorList>
            <consortium name="Ensembl"/>
        </authorList>
    </citation>
    <scope>IDENTIFICATION</scope>
</reference>
<dbReference type="AlphaFoldDB" id="A0A8C3TW07"/>
<reference evidence="1" key="1">
    <citation type="submission" date="2020-10" db="EMBL/GenBank/DDBJ databases">
        <title>Catharus ustulatus (Swainson's thrush) genome, bCatUst1, primary haplotype v2.</title>
        <authorList>
            <person name="Delmore K."/>
            <person name="Vafadar M."/>
            <person name="Formenti G."/>
            <person name="Chow W."/>
            <person name="Pelan S."/>
            <person name="Howe K."/>
            <person name="Rhie A."/>
            <person name="Mountcastle J."/>
            <person name="Haase B."/>
            <person name="Fedrigo O."/>
            <person name="Jarvis E.D."/>
        </authorList>
    </citation>
    <scope>NUCLEOTIDE SEQUENCE [LARGE SCALE GENOMIC DNA]</scope>
</reference>
<proteinExistence type="predicted"/>
<sequence length="105" mass="11914">MHHLFSLSSWKKAQCQDRPVIFLATSLLGKLGQVVSGPARFSLPTTSPISSSLLENRRRQSFSWEWEEKDTFPKCSLEVTPRAEFWCPRCPSVRLGHLLQPSLSA</sequence>
<keyword evidence="2" id="KW-1185">Reference proteome</keyword>
<accession>A0A8C3TW07</accession>
<evidence type="ECO:0000313" key="2">
    <source>
        <dbReference type="Proteomes" id="UP000694563"/>
    </source>
</evidence>
<reference evidence="1" key="2">
    <citation type="submission" date="2025-08" db="UniProtKB">
        <authorList>
            <consortium name="Ensembl"/>
        </authorList>
    </citation>
    <scope>IDENTIFICATION</scope>
</reference>